<dbReference type="Gene3D" id="2.60.120.290">
    <property type="entry name" value="Spermadhesin, CUB domain"/>
    <property type="match status" value="2"/>
</dbReference>
<dbReference type="PANTHER" id="PTHR24251:SF52">
    <property type="entry name" value="CUB DOMAIN-CONTAINING PROTEIN"/>
    <property type="match status" value="1"/>
</dbReference>
<feature type="region of interest" description="Disordered" evidence="4">
    <location>
        <begin position="297"/>
        <end position="367"/>
    </location>
</feature>
<evidence type="ECO:0000313" key="7">
    <source>
        <dbReference type="EMBL" id="KAJ8314186.1"/>
    </source>
</evidence>
<feature type="compositionally biased region" description="Low complexity" evidence="4">
    <location>
        <begin position="307"/>
        <end position="367"/>
    </location>
</feature>
<keyword evidence="1" id="KW-0677">Repeat</keyword>
<accession>A0ABQ9FD82</accession>
<comment type="caution">
    <text evidence="3">Lacks conserved residue(s) required for the propagation of feature annotation.</text>
</comment>
<evidence type="ECO:0000259" key="6">
    <source>
        <dbReference type="PROSITE" id="PS01180"/>
    </source>
</evidence>
<dbReference type="PANTHER" id="PTHR24251">
    <property type="entry name" value="OVOCHYMASE-RELATED"/>
    <property type="match status" value="1"/>
</dbReference>
<feature type="domain" description="CUB" evidence="6">
    <location>
        <begin position="24"/>
        <end position="144"/>
    </location>
</feature>
<proteinExistence type="predicted"/>
<evidence type="ECO:0000256" key="2">
    <source>
        <dbReference type="ARBA" id="ARBA00023157"/>
    </source>
</evidence>
<evidence type="ECO:0000256" key="3">
    <source>
        <dbReference type="PROSITE-ProRule" id="PRU00059"/>
    </source>
</evidence>
<protein>
    <recommendedName>
        <fullName evidence="6">CUB domain-containing protein</fullName>
    </recommendedName>
</protein>
<gene>
    <name evidence="7" type="ORF">KUTeg_008747</name>
</gene>
<keyword evidence="5" id="KW-0732">Signal</keyword>
<dbReference type="Proteomes" id="UP001217089">
    <property type="component" value="Unassembled WGS sequence"/>
</dbReference>
<evidence type="ECO:0000256" key="5">
    <source>
        <dbReference type="SAM" id="SignalP"/>
    </source>
</evidence>
<feature type="chain" id="PRO_5046891058" description="CUB domain-containing protein" evidence="5">
    <location>
        <begin position="23"/>
        <end position="367"/>
    </location>
</feature>
<dbReference type="SMART" id="SM00042">
    <property type="entry name" value="CUB"/>
    <property type="match status" value="2"/>
</dbReference>
<dbReference type="EMBL" id="JARBDR010000342">
    <property type="protein sequence ID" value="KAJ8314186.1"/>
    <property type="molecule type" value="Genomic_DNA"/>
</dbReference>
<dbReference type="Pfam" id="PF00431">
    <property type="entry name" value="CUB"/>
    <property type="match status" value="2"/>
</dbReference>
<reference evidence="7 8" key="1">
    <citation type="submission" date="2022-12" db="EMBL/GenBank/DDBJ databases">
        <title>Chromosome-level genome of Tegillarca granosa.</title>
        <authorList>
            <person name="Kim J."/>
        </authorList>
    </citation>
    <scope>NUCLEOTIDE SEQUENCE [LARGE SCALE GENOMIC DNA]</scope>
    <source>
        <strain evidence="7">Teg-2019</strain>
        <tissue evidence="7">Adductor muscle</tissue>
    </source>
</reference>
<dbReference type="InterPro" id="IPR000859">
    <property type="entry name" value="CUB_dom"/>
</dbReference>
<keyword evidence="8" id="KW-1185">Reference proteome</keyword>
<comment type="caution">
    <text evidence="7">The sequence shown here is derived from an EMBL/GenBank/DDBJ whole genome shotgun (WGS) entry which is preliminary data.</text>
</comment>
<evidence type="ECO:0000256" key="1">
    <source>
        <dbReference type="ARBA" id="ARBA00022737"/>
    </source>
</evidence>
<evidence type="ECO:0000313" key="8">
    <source>
        <dbReference type="Proteomes" id="UP001217089"/>
    </source>
</evidence>
<feature type="disulfide bond" evidence="3">
    <location>
        <begin position="210"/>
        <end position="227"/>
    </location>
</feature>
<dbReference type="InterPro" id="IPR035914">
    <property type="entry name" value="Sperma_CUB_dom_sf"/>
</dbReference>
<dbReference type="PROSITE" id="PS01180">
    <property type="entry name" value="CUB"/>
    <property type="match status" value="2"/>
</dbReference>
<feature type="domain" description="CUB" evidence="6">
    <location>
        <begin position="152"/>
        <end position="266"/>
    </location>
</feature>
<keyword evidence="2 3" id="KW-1015">Disulfide bond</keyword>
<evidence type="ECO:0000256" key="4">
    <source>
        <dbReference type="SAM" id="MobiDB-lite"/>
    </source>
</evidence>
<dbReference type="SUPFAM" id="SSF49854">
    <property type="entry name" value="Spermadhesin, CUB domain"/>
    <property type="match status" value="2"/>
</dbReference>
<name>A0ABQ9FD82_TEGGR</name>
<dbReference type="CDD" id="cd00041">
    <property type="entry name" value="CUB"/>
    <property type="match status" value="2"/>
</dbReference>
<organism evidence="7 8">
    <name type="scientific">Tegillarca granosa</name>
    <name type="common">Malaysian cockle</name>
    <name type="synonym">Anadara granosa</name>
    <dbReference type="NCBI Taxonomy" id="220873"/>
    <lineage>
        <taxon>Eukaryota</taxon>
        <taxon>Metazoa</taxon>
        <taxon>Spiralia</taxon>
        <taxon>Lophotrochozoa</taxon>
        <taxon>Mollusca</taxon>
        <taxon>Bivalvia</taxon>
        <taxon>Autobranchia</taxon>
        <taxon>Pteriomorphia</taxon>
        <taxon>Arcoida</taxon>
        <taxon>Arcoidea</taxon>
        <taxon>Arcidae</taxon>
        <taxon>Tegillarca</taxon>
    </lineage>
</organism>
<sequence>MTKQHWTLFFICVLLHINKVKCQCGSTQSLSASYASAVIQSPGYDTGYSQNLACTWSISTSLSGASIIFQIRDIWISCSGDKVVTYDGTSDTAAVIDDLCSSSGGGAKGNIRVPSSGDVFLKFTTNNNVDAATEKGFQFFYTAAKDFSGSGCPGPQSLTAASTDSYISSPGFPSKYSLSQTCSWVITAADSSEHVYIEFIFIDIENDGTCQYDYLRIQDGTIDTKICVTEWNYGTTYTSTGTSFTLTFYSDDAQDAQGFLLKYRQTQTLDSSLSTQTTTLASTTTTLASTTTTDIKTSREDTFSEQTVSSTTDAADTTTKTPETTTVAEDVTASSESDTKVTSTVTVTTAENTYSNSRNNNRGCHNN</sequence>
<feature type="signal peptide" evidence="5">
    <location>
        <begin position="1"/>
        <end position="22"/>
    </location>
</feature>